<comment type="caution">
    <text evidence="1">The sequence shown here is derived from an EMBL/GenBank/DDBJ whole genome shotgun (WGS) entry which is preliminary data.</text>
</comment>
<protein>
    <submittedName>
        <fullName evidence="1">HopJ type III effector protein</fullName>
    </submittedName>
</protein>
<keyword evidence="2" id="KW-1185">Reference proteome</keyword>
<reference evidence="2" key="1">
    <citation type="submission" date="2023-07" db="EMBL/GenBank/DDBJ databases">
        <title>Draft genome sequence of Agarivorans aestuarii strain ZMCS4, a CAZymes producing bacteria isolated from the marine brown algae Clodostephus spongiosus.</title>
        <authorList>
            <person name="Lorente B."/>
            <person name="Cabral C."/>
            <person name="Frias J."/>
            <person name="Faria J."/>
            <person name="Toubarro D."/>
        </authorList>
    </citation>
    <scope>NUCLEOTIDE SEQUENCE [LARGE SCALE GENOMIC DNA]</scope>
    <source>
        <strain evidence="2">ZMCS4</strain>
    </source>
</reference>
<dbReference type="EMBL" id="JAYDYW010000016">
    <property type="protein sequence ID" value="MEE1675765.1"/>
    <property type="molecule type" value="Genomic_DNA"/>
</dbReference>
<dbReference type="InterPro" id="IPR038604">
    <property type="entry name" value="HopJ_sf"/>
</dbReference>
<proteinExistence type="predicted"/>
<dbReference type="RefSeq" id="WP_329776551.1">
    <property type="nucleotide sequence ID" value="NZ_JAYDYW010000016.1"/>
</dbReference>
<evidence type="ECO:0000313" key="2">
    <source>
        <dbReference type="Proteomes" id="UP001310248"/>
    </source>
</evidence>
<dbReference type="Proteomes" id="UP001310248">
    <property type="component" value="Unassembled WGS sequence"/>
</dbReference>
<accession>A0ABU7G930</accession>
<gene>
    <name evidence="1" type="ORF">SNR37_001092</name>
</gene>
<evidence type="ECO:0000313" key="1">
    <source>
        <dbReference type="EMBL" id="MEE1675765.1"/>
    </source>
</evidence>
<dbReference type="Gene3D" id="3.20.160.10">
    <property type="entry name" value="vpa0580 domain like"/>
    <property type="match status" value="1"/>
</dbReference>
<dbReference type="Pfam" id="PF08888">
    <property type="entry name" value="HopJ"/>
    <property type="match status" value="1"/>
</dbReference>
<organism evidence="1 2">
    <name type="scientific">Agarivorans aestuarii</name>
    <dbReference type="NCBI Taxonomy" id="1563703"/>
    <lineage>
        <taxon>Bacteria</taxon>
        <taxon>Pseudomonadati</taxon>
        <taxon>Pseudomonadota</taxon>
        <taxon>Gammaproteobacteria</taxon>
        <taxon>Alteromonadales</taxon>
        <taxon>Alteromonadaceae</taxon>
        <taxon>Agarivorans</taxon>
    </lineage>
</organism>
<dbReference type="InterPro" id="IPR014984">
    <property type="entry name" value="HopJ"/>
</dbReference>
<sequence>MAQADIANFVEVLTKDPDQIRFEDSMKIIDANYEFTPSAFSNGKQNNAEGENSGSCKVFAFAQLNGLSKQQTLALFGQYYQDVLSTPYGDDHQNIRQFIKSGWNGISFSQPALSAKA</sequence>
<name>A0ABU7G930_9ALTE</name>
<reference evidence="1 2" key="2">
    <citation type="submission" date="2023-12" db="EMBL/GenBank/DDBJ databases">
        <authorList>
            <consortium name="Cladostephus spongiosus"/>
            <person name="Lorente B."/>
            <person name="Cabral C."/>
            <person name="Frias J."/>
            <person name="Faria J."/>
            <person name="Toubarro D."/>
        </authorList>
    </citation>
    <scope>NUCLEOTIDE SEQUENCE [LARGE SCALE GENOMIC DNA]</scope>
    <source>
        <strain evidence="1 2">ZMCS4</strain>
    </source>
</reference>